<gene>
    <name evidence="1" type="ORF">VAS14_17446</name>
</gene>
<evidence type="ECO:0000313" key="2">
    <source>
        <dbReference type="Proteomes" id="UP000001603"/>
    </source>
</evidence>
<comment type="caution">
    <text evidence="1">The sequence shown here is derived from an EMBL/GenBank/DDBJ whole genome shotgun (WGS) entry which is preliminary data.</text>
</comment>
<dbReference type="EMBL" id="AAOJ01000004">
    <property type="protein sequence ID" value="EAS64061.1"/>
    <property type="molecule type" value="Genomic_DNA"/>
</dbReference>
<accession>Q1ZP99</accession>
<dbReference type="RefSeq" id="WP_005370432.1">
    <property type="nucleotide sequence ID" value="NZ_CH902601.1"/>
</dbReference>
<organism evidence="1 2">
    <name type="scientific">Photobacterium angustum (strain S14 / CCUG 15956)</name>
    <name type="common">Vibrio sp. (strain S14 / CCUG 15956)</name>
    <dbReference type="NCBI Taxonomy" id="314292"/>
    <lineage>
        <taxon>Bacteria</taxon>
        <taxon>Pseudomonadati</taxon>
        <taxon>Pseudomonadota</taxon>
        <taxon>Gammaproteobacteria</taxon>
        <taxon>Vibrionales</taxon>
        <taxon>Vibrionaceae</taxon>
        <taxon>Photobacterium</taxon>
    </lineage>
</organism>
<reference evidence="1 2" key="1">
    <citation type="journal article" date="2009" name="Proc. Natl. Acad. Sci. U.S.A.">
        <title>The genomic basis of trophic strategy in marine bacteria.</title>
        <authorList>
            <person name="Lauro F.M."/>
            <person name="McDougald D."/>
            <person name="Thomas T."/>
            <person name="Williams T.J."/>
            <person name="Egan S."/>
            <person name="Rice S."/>
            <person name="DeMaere M.Z."/>
            <person name="Ting L."/>
            <person name="Ertan H."/>
            <person name="Johnson J."/>
            <person name="Ferriera S."/>
            <person name="Lapidus A."/>
            <person name="Anderson I."/>
            <person name="Kyrpides N."/>
            <person name="Munk A.C."/>
            <person name="Detter C."/>
            <person name="Han C.S."/>
            <person name="Brown M.V."/>
            <person name="Robb F.T."/>
            <person name="Kjelleberg S."/>
            <person name="Cavicchioli R."/>
        </authorList>
    </citation>
    <scope>NUCLEOTIDE SEQUENCE [LARGE SCALE GENOMIC DNA]</scope>
    <source>
        <strain evidence="1 2">S14</strain>
    </source>
</reference>
<evidence type="ECO:0000313" key="1">
    <source>
        <dbReference type="EMBL" id="EAS64061.1"/>
    </source>
</evidence>
<proteinExistence type="predicted"/>
<dbReference type="AlphaFoldDB" id="Q1ZP99"/>
<name>Q1ZP99_PHOAS</name>
<dbReference type="HOGENOM" id="CLU_725323_0_0_6"/>
<dbReference type="InterPro" id="IPR009003">
    <property type="entry name" value="Peptidase_S1_PA"/>
</dbReference>
<sequence>MLCNNELCGHIYDKKGFVGSCVPINKYNCFISAAHVILGKDHDGESKVSSREFKIDYLGKKYKIVNFNYKKPTRDNDLILLYIDEVINLPKIEVMSPIYNNILSSKQNIIVNINGNNITDTISIREFKERGSNSYFCYSYHDVLINRRNDRYGHQALNGISGSGLFYTDEDNNYYLTGITISIPNSQSAEIEFSSLDIMRDLIVNFEILDSKSFDKDIRKLLSSIDSMNKKRDELTSSDWLNNIENKVQSDNLINKCNQIFYGDNTINIRKEIDKMVISFLDGNNIIEELEKNHSQIFSVYKSFFDNESTDSRMKRYHDDYQVYDIYEEELSAYKVELNKIIAPLIKDFPDCMRPQINTLSKRDIVHLLNECDLRFIKRKN</sequence>
<dbReference type="SUPFAM" id="SSF50494">
    <property type="entry name" value="Trypsin-like serine proteases"/>
    <property type="match status" value="1"/>
</dbReference>
<dbReference type="Proteomes" id="UP000001603">
    <property type="component" value="Unassembled WGS sequence"/>
</dbReference>
<protein>
    <recommendedName>
        <fullName evidence="3">Peptidase S1 domain-containing protein</fullName>
    </recommendedName>
</protein>
<evidence type="ECO:0008006" key="3">
    <source>
        <dbReference type="Google" id="ProtNLM"/>
    </source>
</evidence>